<evidence type="ECO:0000313" key="4">
    <source>
        <dbReference type="Proteomes" id="UP000694396"/>
    </source>
</evidence>
<proteinExistence type="inferred from homology"/>
<evidence type="ECO:0000313" key="3">
    <source>
        <dbReference type="Ensembl" id="ENSCRFP00000010832.1"/>
    </source>
</evidence>
<evidence type="ECO:0000256" key="2">
    <source>
        <dbReference type="SAM" id="MobiDB-lite"/>
    </source>
</evidence>
<reference evidence="3" key="2">
    <citation type="submission" date="2025-09" db="UniProtKB">
        <authorList>
            <consortium name="Ensembl"/>
        </authorList>
    </citation>
    <scope>IDENTIFICATION</scope>
</reference>
<feature type="compositionally biased region" description="Low complexity" evidence="2">
    <location>
        <begin position="8"/>
        <end position="32"/>
    </location>
</feature>
<dbReference type="PANTHER" id="PTHR34256">
    <property type="entry name" value="UPF0561 PROTEIN C2ORF68"/>
    <property type="match status" value="1"/>
</dbReference>
<organism evidence="3 4">
    <name type="scientific">Cyanoderma ruficeps</name>
    <name type="common">rufous-capped babbler</name>
    <dbReference type="NCBI Taxonomy" id="181631"/>
    <lineage>
        <taxon>Eukaryota</taxon>
        <taxon>Metazoa</taxon>
        <taxon>Chordata</taxon>
        <taxon>Craniata</taxon>
        <taxon>Vertebrata</taxon>
        <taxon>Euteleostomi</taxon>
        <taxon>Archelosauria</taxon>
        <taxon>Archosauria</taxon>
        <taxon>Dinosauria</taxon>
        <taxon>Saurischia</taxon>
        <taxon>Theropoda</taxon>
        <taxon>Coelurosauria</taxon>
        <taxon>Aves</taxon>
        <taxon>Neognathae</taxon>
        <taxon>Neoaves</taxon>
        <taxon>Telluraves</taxon>
        <taxon>Australaves</taxon>
        <taxon>Passeriformes</taxon>
        <taxon>Sylvioidea</taxon>
        <taxon>Timaliidae</taxon>
        <taxon>Cyanoderma</taxon>
    </lineage>
</organism>
<feature type="region of interest" description="Disordered" evidence="2">
    <location>
        <begin position="1"/>
        <end position="32"/>
    </location>
</feature>
<keyword evidence="4" id="KW-1185">Reference proteome</keyword>
<dbReference type="AlphaFoldDB" id="A0A8C3XBY4"/>
<evidence type="ECO:0000256" key="1">
    <source>
        <dbReference type="ARBA" id="ARBA00006905"/>
    </source>
</evidence>
<dbReference type="Pfam" id="PF10573">
    <property type="entry name" value="UPF0561"/>
    <property type="match status" value="1"/>
</dbReference>
<accession>A0A8C3XBY4</accession>
<sequence>MPPPHPSVSPHAPRGLSTPTSPVPVSRSPSRCLVPPPLPAVPRVLWSHPFLPIPTGGLGLRVGVSIRLPLPLHTDRSGGGGGAGATPDTGPGARFPLDAREIHRQRLRRLPPRALPFRVPPAPRPLGIGVAAAAGGAPGGGGGGDPPGVPGVAVPPPAARHGGYTEMCACAAQGRGQAIPMTLRMCGRRETKSAVAPAHCDAPCRRAGRARWALKGAASRYRPPPPGTGMEAAATTAAPGWRCRPGGRLDMSHGFVRHIRRNQLARDAYDRAVRQARGRARTRLTPAPARPRRPDQQVYRPHRGSGGPGADASVGPPPDTREASPDPARGPRLFCLEYEGDDGQVTAVIVHQGDSAEEVTRRVCAQSPLEPPLRRALCQRVQDELSKRRGTG</sequence>
<dbReference type="InterPro" id="IPR018888">
    <property type="entry name" value="UPF0561"/>
</dbReference>
<reference evidence="3" key="1">
    <citation type="submission" date="2025-08" db="UniProtKB">
        <authorList>
            <consortium name="Ensembl"/>
        </authorList>
    </citation>
    <scope>IDENTIFICATION</scope>
</reference>
<comment type="similarity">
    <text evidence="1">Belongs to the UPF0561 family.</text>
</comment>
<name>A0A8C3XBY4_9PASS</name>
<dbReference type="Ensembl" id="ENSCRFT00000011212.1">
    <property type="protein sequence ID" value="ENSCRFP00000010832.1"/>
    <property type="gene ID" value="ENSCRFG00000008455.1"/>
</dbReference>
<evidence type="ECO:0008006" key="5">
    <source>
        <dbReference type="Google" id="ProtNLM"/>
    </source>
</evidence>
<feature type="region of interest" description="Disordered" evidence="2">
    <location>
        <begin position="73"/>
        <end position="93"/>
    </location>
</feature>
<feature type="region of interest" description="Disordered" evidence="2">
    <location>
        <begin position="274"/>
        <end position="332"/>
    </location>
</feature>
<dbReference type="Proteomes" id="UP000694396">
    <property type="component" value="Unplaced"/>
</dbReference>
<protein>
    <recommendedName>
        <fullName evidence="5">CB068 protein</fullName>
    </recommendedName>
</protein>
<dbReference type="PANTHER" id="PTHR34256:SF1">
    <property type="entry name" value="UPF0561 PROTEIN C2ORF68"/>
    <property type="match status" value="1"/>
</dbReference>